<gene>
    <name evidence="1" type="ORF">V1525DRAFT_400092</name>
</gene>
<reference evidence="2" key="1">
    <citation type="journal article" date="2024" name="Front. Bioeng. Biotechnol.">
        <title>Genome-scale model development and genomic sequencing of the oleaginous clade Lipomyces.</title>
        <authorList>
            <person name="Czajka J.J."/>
            <person name="Han Y."/>
            <person name="Kim J."/>
            <person name="Mondo S.J."/>
            <person name="Hofstad B.A."/>
            <person name="Robles A."/>
            <person name="Haridas S."/>
            <person name="Riley R."/>
            <person name="LaButti K."/>
            <person name="Pangilinan J."/>
            <person name="Andreopoulos W."/>
            <person name="Lipzen A."/>
            <person name="Yan J."/>
            <person name="Wang M."/>
            <person name="Ng V."/>
            <person name="Grigoriev I.V."/>
            <person name="Spatafora J.W."/>
            <person name="Magnuson J.K."/>
            <person name="Baker S.E."/>
            <person name="Pomraning K.R."/>
        </authorList>
    </citation>
    <scope>NUCLEOTIDE SEQUENCE [LARGE SCALE GENOMIC DNA]</scope>
    <source>
        <strain evidence="2">CBS 7786</strain>
    </source>
</reference>
<organism evidence="1 2">
    <name type="scientific">Lipomyces kononenkoae</name>
    <name type="common">Yeast</name>
    <dbReference type="NCBI Taxonomy" id="34357"/>
    <lineage>
        <taxon>Eukaryota</taxon>
        <taxon>Fungi</taxon>
        <taxon>Dikarya</taxon>
        <taxon>Ascomycota</taxon>
        <taxon>Saccharomycotina</taxon>
        <taxon>Lipomycetes</taxon>
        <taxon>Lipomycetales</taxon>
        <taxon>Lipomycetaceae</taxon>
        <taxon>Lipomyces</taxon>
    </lineage>
</organism>
<evidence type="ECO:0000313" key="2">
    <source>
        <dbReference type="Proteomes" id="UP001433508"/>
    </source>
</evidence>
<comment type="caution">
    <text evidence="1">The sequence shown here is derived from an EMBL/GenBank/DDBJ whole genome shotgun (WGS) entry which is preliminary data.</text>
</comment>
<name>A0ACC3T599_LIPKO</name>
<accession>A0ACC3T599</accession>
<dbReference type="EMBL" id="MU971352">
    <property type="protein sequence ID" value="KAK9238810.1"/>
    <property type="molecule type" value="Genomic_DNA"/>
</dbReference>
<dbReference type="Proteomes" id="UP001433508">
    <property type="component" value="Unassembled WGS sequence"/>
</dbReference>
<protein>
    <submittedName>
        <fullName evidence="1">Uncharacterized protein</fullName>
    </submittedName>
</protein>
<keyword evidence="2" id="KW-1185">Reference proteome</keyword>
<sequence>MYSLKQQPRPVPASISYDAGRPNAAASTARFPLHAWGQQAVNAFERVLGPSNNMATWTHLPTPTELETALDEIRDVDPLSLLLELYERQVARTAIVMSLNAQLEQDVVELQQQLHRQAAFLHPQPPTAAHFSLHPAHHQDFIDPQLGHSPEGPPRPRYSARKNGVIVGVQPPYNGYPAKVPLAAYQNGYAPYYSQFRAQQYSPYGGPQNSAEVNRETPQSKSTESPTQNRANGSEQTESESSANGDDQKLNTSDRPNDEQNSAAKRPHETEPDEAGAPEIAAETDIIIEEPAQPDHPKKRGRPRKKL</sequence>
<evidence type="ECO:0000313" key="1">
    <source>
        <dbReference type="EMBL" id="KAK9238810.1"/>
    </source>
</evidence>
<proteinExistence type="predicted"/>